<gene>
    <name evidence="4" type="ORF">MKW94_014253</name>
</gene>
<dbReference type="Proteomes" id="UP001177140">
    <property type="component" value="Unassembled WGS sequence"/>
</dbReference>
<keyword evidence="1 2" id="KW-0801">TPQ</keyword>
<comment type="cofactor">
    <cofactor evidence="2">
        <name>Cu cation</name>
        <dbReference type="ChEBI" id="CHEBI:23378"/>
    </cofactor>
    <text evidence="2">Contains 1 topaquinone per subunit.</text>
</comment>
<evidence type="ECO:0000313" key="5">
    <source>
        <dbReference type="Proteomes" id="UP001177140"/>
    </source>
</evidence>
<evidence type="ECO:0000256" key="1">
    <source>
        <dbReference type="PIRSR" id="PIRSR600269-51"/>
    </source>
</evidence>
<evidence type="ECO:0000313" key="4">
    <source>
        <dbReference type="EMBL" id="MCL7039310.1"/>
    </source>
</evidence>
<keyword evidence="2" id="KW-0186">Copper</keyword>
<dbReference type="PANTHER" id="PTHR10638:SF71">
    <property type="entry name" value="AMINE OXIDASE"/>
    <property type="match status" value="1"/>
</dbReference>
<dbReference type="GO" id="GO:0005507">
    <property type="term" value="F:copper ion binding"/>
    <property type="evidence" value="ECO:0007669"/>
    <property type="project" value="InterPro"/>
</dbReference>
<evidence type="ECO:0000259" key="3">
    <source>
        <dbReference type="Pfam" id="PF01179"/>
    </source>
</evidence>
<feature type="non-terminal residue" evidence="4">
    <location>
        <position position="1"/>
    </location>
</feature>
<feature type="modified residue" description="2',4',5'-topaquinone" evidence="1">
    <location>
        <position position="8"/>
    </location>
</feature>
<feature type="domain" description="Copper amine oxidase catalytic" evidence="3">
    <location>
        <begin position="1"/>
        <end position="83"/>
    </location>
</feature>
<dbReference type="PANTHER" id="PTHR10638">
    <property type="entry name" value="COPPER AMINE OXIDASE"/>
    <property type="match status" value="1"/>
</dbReference>
<keyword evidence="5" id="KW-1185">Reference proteome</keyword>
<accession>A0AA41VDM7</accession>
<sequence length="115" mass="12970">MVSPIGNYDYIIDWEFQQSGSVKVAVGLTGILEMKATKYTHKDQIKEEIYGTLLADNTIGYHDHFVTYYLDLNVDGNRSSFVSCLGDPHNKTEKWAVGLYVDQSRGDDTLAIWSS</sequence>
<dbReference type="EMBL" id="JAJJMA010200064">
    <property type="protein sequence ID" value="MCL7039310.1"/>
    <property type="molecule type" value="Genomic_DNA"/>
</dbReference>
<proteinExistence type="inferred from homology"/>
<comment type="similarity">
    <text evidence="2">Belongs to the copper/topaquinone oxidase family.</text>
</comment>
<dbReference type="Pfam" id="PF01179">
    <property type="entry name" value="Cu_amine_oxid"/>
    <property type="match status" value="1"/>
</dbReference>
<keyword evidence="2" id="KW-0560">Oxidoreductase</keyword>
<dbReference type="GO" id="GO:0008131">
    <property type="term" value="F:primary methylamine oxidase activity"/>
    <property type="evidence" value="ECO:0007669"/>
    <property type="project" value="InterPro"/>
</dbReference>
<keyword evidence="2" id="KW-0479">Metal-binding</keyword>
<dbReference type="SUPFAM" id="SSF49998">
    <property type="entry name" value="Amine oxidase catalytic domain"/>
    <property type="match status" value="1"/>
</dbReference>
<protein>
    <recommendedName>
        <fullName evidence="2">Amine oxidase</fullName>
        <ecNumber evidence="2">1.4.3.-</ecNumber>
    </recommendedName>
</protein>
<dbReference type="InterPro" id="IPR015798">
    <property type="entry name" value="Cu_amine_oxidase_C"/>
</dbReference>
<dbReference type="AlphaFoldDB" id="A0AA41VDM7"/>
<comment type="caution">
    <text evidence="4">The sequence shown here is derived from an EMBL/GenBank/DDBJ whole genome shotgun (WGS) entry which is preliminary data.</text>
</comment>
<dbReference type="EC" id="1.4.3.-" evidence="2"/>
<comment type="PTM">
    <text evidence="1 2">Topaquinone (TPQ) is generated by copper-dependent autoxidation of a specific tyrosyl residue.</text>
</comment>
<dbReference type="InterPro" id="IPR000269">
    <property type="entry name" value="Cu_amine_oxidase"/>
</dbReference>
<evidence type="ECO:0000256" key="2">
    <source>
        <dbReference type="RuleBase" id="RU000672"/>
    </source>
</evidence>
<dbReference type="InterPro" id="IPR036460">
    <property type="entry name" value="Cu_amine_oxidase_C_sf"/>
</dbReference>
<dbReference type="GO" id="GO:0048038">
    <property type="term" value="F:quinone binding"/>
    <property type="evidence" value="ECO:0007669"/>
    <property type="project" value="InterPro"/>
</dbReference>
<name>A0AA41VDM7_PAPNU</name>
<dbReference type="GO" id="GO:0009308">
    <property type="term" value="P:amine metabolic process"/>
    <property type="evidence" value="ECO:0007669"/>
    <property type="project" value="UniProtKB-UniRule"/>
</dbReference>
<organism evidence="4 5">
    <name type="scientific">Papaver nudicaule</name>
    <name type="common">Iceland poppy</name>
    <dbReference type="NCBI Taxonomy" id="74823"/>
    <lineage>
        <taxon>Eukaryota</taxon>
        <taxon>Viridiplantae</taxon>
        <taxon>Streptophyta</taxon>
        <taxon>Embryophyta</taxon>
        <taxon>Tracheophyta</taxon>
        <taxon>Spermatophyta</taxon>
        <taxon>Magnoliopsida</taxon>
        <taxon>Ranunculales</taxon>
        <taxon>Papaveraceae</taxon>
        <taxon>Papaveroideae</taxon>
        <taxon>Papaver</taxon>
    </lineage>
</organism>
<reference evidence="4" key="1">
    <citation type="submission" date="2022-03" db="EMBL/GenBank/DDBJ databases">
        <title>A functionally conserved STORR gene fusion in Papaver species that diverged 16.8 million years ago.</title>
        <authorList>
            <person name="Catania T."/>
        </authorList>
    </citation>
    <scope>NUCLEOTIDE SEQUENCE</scope>
    <source>
        <strain evidence="4">S-191538</strain>
    </source>
</reference>
<dbReference type="Gene3D" id="2.70.98.20">
    <property type="entry name" value="Copper amine oxidase, catalytic domain"/>
    <property type="match status" value="1"/>
</dbReference>